<accession>A0A085M5A3</accession>
<name>A0A085M5A3_9BILA</name>
<feature type="non-terminal residue" evidence="1">
    <location>
        <position position="93"/>
    </location>
</feature>
<proteinExistence type="predicted"/>
<evidence type="ECO:0000313" key="1">
    <source>
        <dbReference type="EMBL" id="KFD52399.1"/>
    </source>
</evidence>
<organism evidence="1 2">
    <name type="scientific">Trichuris suis</name>
    <name type="common">pig whipworm</name>
    <dbReference type="NCBI Taxonomy" id="68888"/>
    <lineage>
        <taxon>Eukaryota</taxon>
        <taxon>Metazoa</taxon>
        <taxon>Ecdysozoa</taxon>
        <taxon>Nematoda</taxon>
        <taxon>Enoplea</taxon>
        <taxon>Dorylaimia</taxon>
        <taxon>Trichinellida</taxon>
        <taxon>Trichuridae</taxon>
        <taxon>Trichuris</taxon>
    </lineage>
</organism>
<sequence length="93" mass="10235">MGELEVVFVTQTFCYLFGLVLQEMCLHQVVAEILQKSLPPCSFNFFGHHFGKVSSNSAVIDVDILANDVLGRMMTNGLPMLAGKLNCKNAKLT</sequence>
<reference evidence="1 2" key="1">
    <citation type="journal article" date="2014" name="Nat. Genet.">
        <title>Genome and transcriptome of the porcine whipworm Trichuris suis.</title>
        <authorList>
            <person name="Jex A.R."/>
            <person name="Nejsum P."/>
            <person name="Schwarz E.M."/>
            <person name="Hu L."/>
            <person name="Young N.D."/>
            <person name="Hall R.S."/>
            <person name="Korhonen P.K."/>
            <person name="Liao S."/>
            <person name="Thamsborg S."/>
            <person name="Xia J."/>
            <person name="Xu P."/>
            <person name="Wang S."/>
            <person name="Scheerlinck J.P."/>
            <person name="Hofmann A."/>
            <person name="Sternberg P.W."/>
            <person name="Wang J."/>
            <person name="Gasser R.B."/>
        </authorList>
    </citation>
    <scope>NUCLEOTIDE SEQUENCE [LARGE SCALE GENOMIC DNA]</scope>
    <source>
        <strain evidence="1">DCEP-RM93M</strain>
    </source>
</reference>
<dbReference type="Proteomes" id="UP000030764">
    <property type="component" value="Unassembled WGS sequence"/>
</dbReference>
<dbReference type="EMBL" id="KL363228">
    <property type="protein sequence ID" value="KFD52399.1"/>
    <property type="molecule type" value="Genomic_DNA"/>
</dbReference>
<dbReference type="AlphaFoldDB" id="A0A085M5A3"/>
<gene>
    <name evidence="1" type="ORF">M513_06780</name>
</gene>
<keyword evidence="2" id="KW-1185">Reference proteome</keyword>
<protein>
    <submittedName>
        <fullName evidence="1">Uncharacterized protein</fullName>
    </submittedName>
</protein>
<evidence type="ECO:0000313" key="2">
    <source>
        <dbReference type="Proteomes" id="UP000030764"/>
    </source>
</evidence>